<evidence type="ECO:0000256" key="3">
    <source>
        <dbReference type="ARBA" id="ARBA00022448"/>
    </source>
</evidence>
<dbReference type="AlphaFoldDB" id="A0A6I7DHK9"/>
<sequence length="367" mass="41016">MKIGILIVILYMMTTTIWAHTRDPFFPENSDDEKISSTFIEERTSTTEQPEELHHQLYPLNYADAERLGEQLSDHTIPLLSQQGRVIIDREANSLSIVDNSKALSEIGDWLKLRDTPQQQVHITAHIVSSSQDALNELGTQWGLQALKTQTEAASTIPNAISTTSSLNSALSTPSLSALSLHQNTKNPLHYIAFNIARINGRLLELELSALEQEKQLSIIASPRLTTAHEKTASIKQGTEIPYVSRDNEITRVQFKEAVLGMEVTPIIQRNKKIRLILKISQNTPGIALVQGGSEHLSIDKQEISTEVTIHDGETIMLGGIFQQKQQEHTAKIPFLSSIPLLGVLFSHKRDQHSRHELVIFITPKLI</sequence>
<evidence type="ECO:0000259" key="8">
    <source>
        <dbReference type="Pfam" id="PF00263"/>
    </source>
</evidence>
<proteinExistence type="inferred from homology"/>
<dbReference type="InterPro" id="IPR051808">
    <property type="entry name" value="Type_IV_pilus_biogenesis"/>
</dbReference>
<accession>A0A6I7DHK9</accession>
<evidence type="ECO:0000313" key="11">
    <source>
        <dbReference type="Proteomes" id="UP000464700"/>
    </source>
</evidence>
<dbReference type="InterPro" id="IPR038591">
    <property type="entry name" value="NolW-like_sf"/>
</dbReference>
<keyword evidence="3 7" id="KW-0813">Transport</keyword>
<evidence type="ECO:0000259" key="9">
    <source>
        <dbReference type="Pfam" id="PF03958"/>
    </source>
</evidence>
<evidence type="ECO:0000256" key="6">
    <source>
        <dbReference type="ARBA" id="ARBA00023237"/>
    </source>
</evidence>
<evidence type="ECO:0000256" key="5">
    <source>
        <dbReference type="ARBA" id="ARBA00023136"/>
    </source>
</evidence>
<dbReference type="InterPro" id="IPR005644">
    <property type="entry name" value="NolW-like"/>
</dbReference>
<dbReference type="GO" id="GO:0009279">
    <property type="term" value="C:cell outer membrane"/>
    <property type="evidence" value="ECO:0007669"/>
    <property type="project" value="UniProtKB-SubCell"/>
</dbReference>
<keyword evidence="4" id="KW-0732">Signal</keyword>
<dbReference type="RefSeq" id="WP_109374162.1">
    <property type="nucleotide sequence ID" value="NZ_CP043925.1"/>
</dbReference>
<dbReference type="InterPro" id="IPR004845">
    <property type="entry name" value="T2SS_GspD_CS"/>
</dbReference>
<evidence type="ECO:0000313" key="10">
    <source>
        <dbReference type="EMBL" id="QHN12347.1"/>
    </source>
</evidence>
<comment type="similarity">
    <text evidence="2">Belongs to the bacterial secretin family. PilQ subfamily.</text>
</comment>
<dbReference type="PRINTS" id="PR01032">
    <property type="entry name" value="PHAGEIV"/>
</dbReference>
<dbReference type="KEGG" id="pcol:F1325_18690"/>
<dbReference type="EMBL" id="CP043925">
    <property type="protein sequence ID" value="QHN12347.1"/>
    <property type="molecule type" value="Genomic_DNA"/>
</dbReference>
<protein>
    <submittedName>
        <fullName evidence="10">Type IV pilus secretin PilQ</fullName>
    </submittedName>
</protein>
<evidence type="ECO:0000256" key="4">
    <source>
        <dbReference type="ARBA" id="ARBA00022729"/>
    </source>
</evidence>
<keyword evidence="6" id="KW-0998">Cell outer membrane</keyword>
<dbReference type="Gene3D" id="3.30.1370.120">
    <property type="match status" value="1"/>
</dbReference>
<dbReference type="Pfam" id="PF00263">
    <property type="entry name" value="Secretin"/>
    <property type="match status" value="1"/>
</dbReference>
<dbReference type="GO" id="GO:0009306">
    <property type="term" value="P:protein secretion"/>
    <property type="evidence" value="ECO:0007669"/>
    <property type="project" value="InterPro"/>
</dbReference>
<dbReference type="PANTHER" id="PTHR30604:SF1">
    <property type="entry name" value="DNA UTILIZATION PROTEIN HOFQ"/>
    <property type="match status" value="1"/>
</dbReference>
<evidence type="ECO:0000256" key="2">
    <source>
        <dbReference type="ARBA" id="ARBA00006304"/>
    </source>
</evidence>
<dbReference type="PANTHER" id="PTHR30604">
    <property type="entry name" value="PROTEIN TRANSPORT PROTEIN HOFQ"/>
    <property type="match status" value="1"/>
</dbReference>
<keyword evidence="11" id="KW-1185">Reference proteome</keyword>
<dbReference type="InterPro" id="IPR004846">
    <property type="entry name" value="T2SS/T3SS_dom"/>
</dbReference>
<dbReference type="InterPro" id="IPR001775">
    <property type="entry name" value="GspD/PilQ"/>
</dbReference>
<keyword evidence="5" id="KW-0472">Membrane</keyword>
<comment type="subcellular location">
    <subcellularLocation>
        <location evidence="1 7">Cell outer membrane</location>
    </subcellularLocation>
</comment>
<reference evidence="10 11" key="1">
    <citation type="submission" date="2019-09" db="EMBL/GenBank/DDBJ databases">
        <title>Emergence of a chromosome-mediated tetracycline resistance gene in Proteus strain.</title>
        <authorList>
            <person name="He D."/>
            <person name="Wang L."/>
        </authorList>
    </citation>
    <scope>NUCLEOTIDE SEQUENCE [LARGE SCALE GENOMIC DNA]</scope>
    <source>
        <strain evidence="10 11">T60</strain>
    </source>
</reference>
<feature type="domain" description="NolW-like" evidence="9">
    <location>
        <begin position="56"/>
        <end position="120"/>
    </location>
</feature>
<dbReference type="InterPro" id="IPR013355">
    <property type="entry name" value="Pilus_4_PilQ"/>
</dbReference>
<feature type="domain" description="Type II/III secretion system secretin-like" evidence="8">
    <location>
        <begin position="210"/>
        <end position="367"/>
    </location>
</feature>
<evidence type="ECO:0000256" key="1">
    <source>
        <dbReference type="ARBA" id="ARBA00004442"/>
    </source>
</evidence>
<dbReference type="NCBIfam" id="TIGR02515">
    <property type="entry name" value="IV_pilus_PilQ"/>
    <property type="match status" value="1"/>
</dbReference>
<evidence type="ECO:0000256" key="7">
    <source>
        <dbReference type="RuleBase" id="RU004004"/>
    </source>
</evidence>
<dbReference type="Pfam" id="PF03958">
    <property type="entry name" value="Secretin_N"/>
    <property type="match status" value="1"/>
</dbReference>
<organism evidence="10 11">
    <name type="scientific">Proteus columbae</name>
    <dbReference type="NCBI Taxonomy" id="1987580"/>
    <lineage>
        <taxon>Bacteria</taxon>
        <taxon>Pseudomonadati</taxon>
        <taxon>Pseudomonadota</taxon>
        <taxon>Gammaproteobacteria</taxon>
        <taxon>Enterobacterales</taxon>
        <taxon>Morganellaceae</taxon>
        <taxon>Proteus</taxon>
    </lineage>
</organism>
<dbReference type="PRINTS" id="PR00811">
    <property type="entry name" value="BCTERIALGSPD"/>
</dbReference>
<name>A0A6I7DHK9_9GAMM</name>
<dbReference type="Proteomes" id="UP000464700">
    <property type="component" value="Chromosome"/>
</dbReference>
<gene>
    <name evidence="10" type="primary">pilQ</name>
    <name evidence="10" type="ORF">F1325_18690</name>
</gene>
<dbReference type="PROSITE" id="PS00875">
    <property type="entry name" value="T2SP_D"/>
    <property type="match status" value="1"/>
</dbReference>